<dbReference type="InterPro" id="IPR003018">
    <property type="entry name" value="GAF"/>
</dbReference>
<dbReference type="Gene3D" id="1.10.3210.10">
    <property type="entry name" value="Hypothetical protein af1432"/>
    <property type="match status" value="1"/>
</dbReference>
<dbReference type="RefSeq" id="WP_095618129.1">
    <property type="nucleotide sequence ID" value="NZ_NSKD01000006.1"/>
</dbReference>
<accession>A0A2A2F4Z0</accession>
<dbReference type="Pfam" id="PF08668">
    <property type="entry name" value="HDOD"/>
    <property type="match status" value="1"/>
</dbReference>
<dbReference type="PROSITE" id="PS51833">
    <property type="entry name" value="HDOD"/>
    <property type="match status" value="1"/>
</dbReference>
<dbReference type="InterPro" id="IPR013976">
    <property type="entry name" value="HDOD"/>
</dbReference>
<proteinExistence type="predicted"/>
<keyword evidence="2" id="KW-0808">Transferase</keyword>
<dbReference type="PANTHER" id="PTHR33525:SF3">
    <property type="entry name" value="RIBONUCLEASE Y"/>
    <property type="match status" value="1"/>
</dbReference>
<dbReference type="GO" id="GO:0016301">
    <property type="term" value="F:kinase activity"/>
    <property type="evidence" value="ECO:0007669"/>
    <property type="project" value="UniProtKB-KW"/>
</dbReference>
<comment type="caution">
    <text evidence="2">The sequence shown here is derived from an EMBL/GenBank/DDBJ whole genome shotgun (WGS) entry which is preliminary data.</text>
</comment>
<dbReference type="EMBL" id="NSKD01000006">
    <property type="protein sequence ID" value="PAU79672.1"/>
    <property type="molecule type" value="Genomic_DNA"/>
</dbReference>
<dbReference type="PANTHER" id="PTHR33525">
    <property type="match status" value="1"/>
</dbReference>
<keyword evidence="2" id="KW-0418">Kinase</keyword>
<dbReference type="InterPro" id="IPR052340">
    <property type="entry name" value="RNase_Y/CdgJ"/>
</dbReference>
<dbReference type="InterPro" id="IPR029016">
    <property type="entry name" value="GAF-like_dom_sf"/>
</dbReference>
<dbReference type="Proteomes" id="UP000218896">
    <property type="component" value="Unassembled WGS sequence"/>
</dbReference>
<dbReference type="SUPFAM" id="SSF55781">
    <property type="entry name" value="GAF domain-like"/>
    <property type="match status" value="1"/>
</dbReference>
<organism evidence="2 3">
    <name type="scientific">Halovibrio salipaludis</name>
    <dbReference type="NCBI Taxonomy" id="2032626"/>
    <lineage>
        <taxon>Bacteria</taxon>
        <taxon>Pseudomonadati</taxon>
        <taxon>Pseudomonadota</taxon>
        <taxon>Gammaproteobacteria</taxon>
        <taxon>Oceanospirillales</taxon>
        <taxon>Halomonadaceae</taxon>
        <taxon>Halovibrio</taxon>
    </lineage>
</organism>
<protein>
    <submittedName>
        <fullName evidence="2">Histidine kinase</fullName>
    </submittedName>
</protein>
<dbReference type="SMART" id="SM00065">
    <property type="entry name" value="GAF"/>
    <property type="match status" value="1"/>
</dbReference>
<keyword evidence="3" id="KW-1185">Reference proteome</keyword>
<feature type="domain" description="HDOD" evidence="1">
    <location>
        <begin position="27"/>
        <end position="220"/>
    </location>
</feature>
<evidence type="ECO:0000259" key="1">
    <source>
        <dbReference type="PROSITE" id="PS51833"/>
    </source>
</evidence>
<evidence type="ECO:0000313" key="2">
    <source>
        <dbReference type="EMBL" id="PAU79672.1"/>
    </source>
</evidence>
<gene>
    <name evidence="2" type="ORF">CK501_12765</name>
</gene>
<reference evidence="2 3" key="1">
    <citation type="submission" date="2017-08" db="EMBL/GenBank/DDBJ databases">
        <title>Halovibrio sewagensis sp. nov., isolated from wastewater of high salinity.</title>
        <authorList>
            <person name="Dong X."/>
            <person name="Zhang G."/>
        </authorList>
    </citation>
    <scope>NUCLEOTIDE SEQUENCE [LARGE SCALE GENOMIC DNA]</scope>
    <source>
        <strain evidence="2 3">YL5-2</strain>
    </source>
</reference>
<sequence length="480" mass="53241">MAETESTQPPTRGSSNNWVQYLSQVEMPVLAETLREISKLTDSDSSTVNQLADVILKDADLTSQVLRLSNTVFYNRSRVSVSTVSRAITLIGFDAVRAMAISSLVIDALLSRNPRTHLLRCLARSLHAAVQARSLLPSRSAEKKEEVFVAALLSHIGELAFWACRIPQADELDRKMNQMDPVEAQKEVIGASFASITRGLVSTWSLGPLVSEVVSSGRANSAASSLVRYSLTLAEASERGWQDREVDQVVDKLARSLKQPKDELLESIQENSREAAEVAVSYGMPQVTALLPDRDDSGAQGEGQLDSHGDPMLQLQILRELSELLVDNPDLNLVFQTVVEGMHRAIGLQRVVLLMRDPKGNHLVTRKVLGEGTAHWRDEFVIDMNDRDALLTRAVLRGESFHLEKPQEKPWKNLDRPGFDRHIGRRAGLFGPLMVGERVVGLFYSDNSDLFQPPGQEQFQAFSHFVQQAQLCLNNLSEKG</sequence>
<dbReference type="OrthoDB" id="9791419at2"/>
<dbReference type="AlphaFoldDB" id="A0A2A2F4Z0"/>
<name>A0A2A2F4Z0_9GAMM</name>
<dbReference type="Gene3D" id="3.30.450.40">
    <property type="match status" value="1"/>
</dbReference>
<dbReference type="SUPFAM" id="SSF109604">
    <property type="entry name" value="HD-domain/PDEase-like"/>
    <property type="match status" value="1"/>
</dbReference>
<dbReference type="Pfam" id="PF01590">
    <property type="entry name" value="GAF"/>
    <property type="match status" value="1"/>
</dbReference>
<evidence type="ECO:0000313" key="3">
    <source>
        <dbReference type="Proteomes" id="UP000218896"/>
    </source>
</evidence>